<evidence type="ECO:0000256" key="3">
    <source>
        <dbReference type="SAM" id="MobiDB-lite"/>
    </source>
</evidence>
<feature type="region of interest" description="Disordered" evidence="3">
    <location>
        <begin position="564"/>
        <end position="669"/>
    </location>
</feature>
<keyword evidence="1" id="KW-0343">GTPase activation</keyword>
<evidence type="ECO:0000313" key="5">
    <source>
        <dbReference type="EMBL" id="KAJ8391522.1"/>
    </source>
</evidence>
<dbReference type="PROSITE" id="PS50238">
    <property type="entry name" value="RHOGAP"/>
    <property type="match status" value="1"/>
</dbReference>
<dbReference type="EMBL" id="JAINUG010000156">
    <property type="protein sequence ID" value="KAJ8391522.1"/>
    <property type="molecule type" value="Genomic_DNA"/>
</dbReference>
<dbReference type="InterPro" id="IPR047887">
    <property type="entry name" value="ARHGAP20_PH"/>
</dbReference>
<evidence type="ECO:0000259" key="4">
    <source>
        <dbReference type="PROSITE" id="PS50238"/>
    </source>
</evidence>
<reference evidence="5" key="1">
    <citation type="journal article" date="2023" name="Science">
        <title>Genome structures resolve the early diversification of teleost fishes.</title>
        <authorList>
            <person name="Parey E."/>
            <person name="Louis A."/>
            <person name="Montfort J."/>
            <person name="Bouchez O."/>
            <person name="Roques C."/>
            <person name="Iampietro C."/>
            <person name="Lluch J."/>
            <person name="Castinel A."/>
            <person name="Donnadieu C."/>
            <person name="Desvignes T."/>
            <person name="Floi Bucao C."/>
            <person name="Jouanno E."/>
            <person name="Wen M."/>
            <person name="Mejri S."/>
            <person name="Dirks R."/>
            <person name="Jansen H."/>
            <person name="Henkel C."/>
            <person name="Chen W.J."/>
            <person name="Zahm M."/>
            <person name="Cabau C."/>
            <person name="Klopp C."/>
            <person name="Thompson A.W."/>
            <person name="Robinson-Rechavi M."/>
            <person name="Braasch I."/>
            <person name="Lecointre G."/>
            <person name="Bobe J."/>
            <person name="Postlethwait J.H."/>
            <person name="Berthelot C."/>
            <person name="Roest Crollius H."/>
            <person name="Guiguen Y."/>
        </authorList>
    </citation>
    <scope>NUCLEOTIDE SEQUENCE</scope>
    <source>
        <strain evidence="5">NC1722</strain>
    </source>
</reference>
<comment type="caution">
    <text evidence="5">The sequence shown here is derived from an EMBL/GenBank/DDBJ whole genome shotgun (WGS) entry which is preliminary data.</text>
</comment>
<dbReference type="PANTHER" id="PTHR23179:SF26">
    <property type="entry name" value="T-CELL ACTIVATION RHO GTPASE-ACTIVATING PROTEIN"/>
    <property type="match status" value="1"/>
</dbReference>
<feature type="compositionally biased region" description="Low complexity" evidence="3">
    <location>
        <begin position="749"/>
        <end position="768"/>
    </location>
</feature>
<dbReference type="PANTHER" id="PTHR23179">
    <property type="entry name" value="T-CELL ACTIVATION RHO GTPASE ACTIVATING PROTEIN-RELATED"/>
    <property type="match status" value="1"/>
</dbReference>
<gene>
    <name evidence="5" type="ORF">AAFF_G00088440</name>
</gene>
<feature type="compositionally biased region" description="Pro residues" evidence="3">
    <location>
        <begin position="577"/>
        <end position="591"/>
    </location>
</feature>
<organism evidence="5 6">
    <name type="scientific">Aldrovandia affinis</name>
    <dbReference type="NCBI Taxonomy" id="143900"/>
    <lineage>
        <taxon>Eukaryota</taxon>
        <taxon>Metazoa</taxon>
        <taxon>Chordata</taxon>
        <taxon>Craniata</taxon>
        <taxon>Vertebrata</taxon>
        <taxon>Euteleostomi</taxon>
        <taxon>Actinopterygii</taxon>
        <taxon>Neopterygii</taxon>
        <taxon>Teleostei</taxon>
        <taxon>Notacanthiformes</taxon>
        <taxon>Halosauridae</taxon>
        <taxon>Aldrovandia</taxon>
    </lineage>
</organism>
<dbReference type="Proteomes" id="UP001221898">
    <property type="component" value="Unassembled WGS sequence"/>
</dbReference>
<dbReference type="InterPro" id="IPR008936">
    <property type="entry name" value="Rho_GTPase_activation_prot"/>
</dbReference>
<dbReference type="Pfam" id="PF22286">
    <property type="entry name" value="RHG20_PH"/>
    <property type="match status" value="1"/>
</dbReference>
<dbReference type="GO" id="GO:0035023">
    <property type="term" value="P:regulation of Rho protein signal transduction"/>
    <property type="evidence" value="ECO:0007669"/>
    <property type="project" value="InterPro"/>
</dbReference>
<protein>
    <recommendedName>
        <fullName evidence="4">Rho-GAP domain-containing protein</fullName>
    </recommendedName>
</protein>
<dbReference type="Pfam" id="PF00620">
    <property type="entry name" value="RhoGAP"/>
    <property type="match status" value="1"/>
</dbReference>
<dbReference type="GO" id="GO:0005096">
    <property type="term" value="F:GTPase activator activity"/>
    <property type="evidence" value="ECO:0007669"/>
    <property type="project" value="UniProtKB-KW"/>
</dbReference>
<keyword evidence="2" id="KW-0597">Phosphoprotein</keyword>
<proteinExistence type="predicted"/>
<evidence type="ECO:0000313" key="6">
    <source>
        <dbReference type="Proteomes" id="UP001221898"/>
    </source>
</evidence>
<dbReference type="InterPro" id="IPR000198">
    <property type="entry name" value="RhoGAP_dom"/>
</dbReference>
<dbReference type="CDD" id="cd04402">
    <property type="entry name" value="RhoGAP_ARHGAP20"/>
    <property type="match status" value="1"/>
</dbReference>
<feature type="region of interest" description="Disordered" evidence="3">
    <location>
        <begin position="740"/>
        <end position="785"/>
    </location>
</feature>
<name>A0AAD7RWG1_9TELE</name>
<accession>A0AAD7RWG1</accession>
<dbReference type="InterPro" id="IPR047886">
    <property type="entry name" value="ARHGAP20-like_RhoGAP"/>
</dbReference>
<dbReference type="CDD" id="cd13319">
    <property type="entry name" value="PH_RARhoGAP"/>
    <property type="match status" value="1"/>
</dbReference>
<dbReference type="Gene3D" id="2.30.29.30">
    <property type="entry name" value="Pleckstrin-homology domain (PH domain)/Phosphotyrosine-binding domain (PTB)"/>
    <property type="match status" value="1"/>
</dbReference>
<feature type="domain" description="Rho-GAP" evidence="4">
    <location>
        <begin position="271"/>
        <end position="455"/>
    </location>
</feature>
<evidence type="ECO:0000256" key="2">
    <source>
        <dbReference type="ARBA" id="ARBA00022553"/>
    </source>
</evidence>
<dbReference type="SUPFAM" id="SSF50729">
    <property type="entry name" value="PH domain-like"/>
    <property type="match status" value="1"/>
</dbReference>
<dbReference type="SUPFAM" id="SSF48350">
    <property type="entry name" value="GTPase activation domain, GAP"/>
    <property type="match status" value="1"/>
</dbReference>
<keyword evidence="6" id="KW-1185">Reference proteome</keyword>
<dbReference type="SMART" id="SM00324">
    <property type="entry name" value="RhoGAP"/>
    <property type="match status" value="1"/>
</dbReference>
<dbReference type="AlphaFoldDB" id="A0AAD7RWG1"/>
<evidence type="ECO:0000256" key="1">
    <source>
        <dbReference type="ARBA" id="ARBA00022468"/>
    </source>
</evidence>
<sequence length="785" mass="86162">MRRGSYDDAAASIRPHLQNLAQRRRSAPSLAFSWALGKTWTPIREEGLCQVAVDQCPFVLGLTNENAELALDARVQLTEGLKTRERHLFLFSDILVIAKLKASCSYRLKHRVNLEQLWLITFEDEDGDVGINLKTSLFMAWPLAHCVVSFRSSEVKERWIETLHRKIKEATDRSGSPSSPPSILMTVLSGNVACKTLAGGGMDSVIKPSSDGNATPPPEQLCNTEDRGYQRIENASGGKWSLFQRKLRKSFTQPSPASSSGSSPGTLLFGQQLSKVCPEDGTLPKPIMEMLTVLLKKGTSTEGVFRKAGNVRRLKEVREQLNSGAEVDLGSQPIVLLAALLKDFLRQLPGSLLLADQYNDWMATLEKDDVQERCTELKQVIDTLPRANVGLLQLLLCVLHHISHNASANKMDAKNLAICIAPNLLQRDNMILDTATVDKVTTLTQFLIENCCRIFGEHIQTLLGDPDEEEEELIDNSEQLLTKQGSDDSFLLAGRGEGGGERGGAGVLPPLQRSWAAVSGPRDGSCSSSCSLESSFSNQSENSVFTSSPLASPSACRRALLLPRPQSISPPKGVEEPPLPLPLPLPVPLPPQEKEREVKRRAQSMRSNAKTQRRARSWSNAFPRRGSLKKGDPPQKEGFPCETLREDPTPSEAEPADPAPIRAGLRPRPRPLSAVEVFQQVDSRIAAPPPAYELALQSGAQPAPPQYRTLTVRGARELERKSRPSSVGEELLLRPYATQAPMDCHTQDTPTVALPPLDTPALTTPPLAFRQRTMSESVPHVRQRG</sequence>
<dbReference type="Gene3D" id="1.10.555.10">
    <property type="entry name" value="Rho GTPase activation protein"/>
    <property type="match status" value="1"/>
</dbReference>
<dbReference type="GO" id="GO:0007165">
    <property type="term" value="P:signal transduction"/>
    <property type="evidence" value="ECO:0007669"/>
    <property type="project" value="InterPro"/>
</dbReference>
<dbReference type="InterPro" id="IPR011993">
    <property type="entry name" value="PH-like_dom_sf"/>
</dbReference>